<accession>A0AAV4PE40</accession>
<dbReference type="EMBL" id="BPLQ01002589">
    <property type="protein sequence ID" value="GIX94293.1"/>
    <property type="molecule type" value="Genomic_DNA"/>
</dbReference>
<dbReference type="Proteomes" id="UP001054837">
    <property type="component" value="Unassembled WGS sequence"/>
</dbReference>
<feature type="non-terminal residue" evidence="1">
    <location>
        <position position="1"/>
    </location>
</feature>
<evidence type="ECO:0000313" key="2">
    <source>
        <dbReference type="Proteomes" id="UP001054837"/>
    </source>
</evidence>
<reference evidence="1 2" key="1">
    <citation type="submission" date="2021-06" db="EMBL/GenBank/DDBJ databases">
        <title>Caerostris darwini draft genome.</title>
        <authorList>
            <person name="Kono N."/>
            <person name="Arakawa K."/>
        </authorList>
    </citation>
    <scope>NUCLEOTIDE SEQUENCE [LARGE SCALE GENOMIC DNA]</scope>
</reference>
<organism evidence="1 2">
    <name type="scientific">Caerostris darwini</name>
    <dbReference type="NCBI Taxonomy" id="1538125"/>
    <lineage>
        <taxon>Eukaryota</taxon>
        <taxon>Metazoa</taxon>
        <taxon>Ecdysozoa</taxon>
        <taxon>Arthropoda</taxon>
        <taxon>Chelicerata</taxon>
        <taxon>Arachnida</taxon>
        <taxon>Araneae</taxon>
        <taxon>Araneomorphae</taxon>
        <taxon>Entelegynae</taxon>
        <taxon>Araneoidea</taxon>
        <taxon>Araneidae</taxon>
        <taxon>Caerostris</taxon>
    </lineage>
</organism>
<name>A0AAV4PE40_9ARAC</name>
<protein>
    <submittedName>
        <fullName evidence="1">Uncharacterized protein</fullName>
    </submittedName>
</protein>
<sequence>IPNYDPIAQPALYNLVPNVGSARTDNTTIWRPTWDPLEQTILQSGAQLGVRLGDRQHYIFEL</sequence>
<comment type="caution">
    <text evidence="1">The sequence shown here is derived from an EMBL/GenBank/DDBJ whole genome shotgun (WGS) entry which is preliminary data.</text>
</comment>
<proteinExistence type="predicted"/>
<keyword evidence="2" id="KW-1185">Reference proteome</keyword>
<gene>
    <name evidence="1" type="ORF">CDAR_448311</name>
</gene>
<evidence type="ECO:0000313" key="1">
    <source>
        <dbReference type="EMBL" id="GIX94293.1"/>
    </source>
</evidence>
<dbReference type="AlphaFoldDB" id="A0AAV4PE40"/>